<evidence type="ECO:0000313" key="1">
    <source>
        <dbReference type="EMBL" id="GAH95220.1"/>
    </source>
</evidence>
<comment type="caution">
    <text evidence="1">The sequence shown here is derived from an EMBL/GenBank/DDBJ whole genome shotgun (WGS) entry which is preliminary data.</text>
</comment>
<sequence length="35" mass="4262">YKPGICNTIRKKLQEELFVDWLANNFMCFERNIVQ</sequence>
<dbReference type="EMBL" id="BARU01049659">
    <property type="protein sequence ID" value="GAH95220.1"/>
    <property type="molecule type" value="Genomic_DNA"/>
</dbReference>
<accession>X1KNL3</accession>
<gene>
    <name evidence="1" type="ORF">S03H2_72948</name>
</gene>
<name>X1KNL3_9ZZZZ</name>
<dbReference type="AlphaFoldDB" id="X1KNL3"/>
<feature type="non-terminal residue" evidence="1">
    <location>
        <position position="1"/>
    </location>
</feature>
<organism evidence="1">
    <name type="scientific">marine sediment metagenome</name>
    <dbReference type="NCBI Taxonomy" id="412755"/>
    <lineage>
        <taxon>unclassified sequences</taxon>
        <taxon>metagenomes</taxon>
        <taxon>ecological metagenomes</taxon>
    </lineage>
</organism>
<protein>
    <submittedName>
        <fullName evidence="1">Uncharacterized protein</fullName>
    </submittedName>
</protein>
<reference evidence="1" key="1">
    <citation type="journal article" date="2014" name="Front. Microbiol.">
        <title>High frequency of phylogenetically diverse reductive dehalogenase-homologous genes in deep subseafloor sedimentary metagenomes.</title>
        <authorList>
            <person name="Kawai M."/>
            <person name="Futagami T."/>
            <person name="Toyoda A."/>
            <person name="Takaki Y."/>
            <person name="Nishi S."/>
            <person name="Hori S."/>
            <person name="Arai W."/>
            <person name="Tsubouchi T."/>
            <person name="Morono Y."/>
            <person name="Uchiyama I."/>
            <person name="Ito T."/>
            <person name="Fujiyama A."/>
            <person name="Inagaki F."/>
            <person name="Takami H."/>
        </authorList>
    </citation>
    <scope>NUCLEOTIDE SEQUENCE</scope>
    <source>
        <strain evidence="1">Expedition CK06-06</strain>
    </source>
</reference>
<proteinExistence type="predicted"/>